<name>A0A9W9DYU1_9AGAR</name>
<dbReference type="OrthoDB" id="3024453at2759"/>
<keyword evidence="3" id="KW-1185">Reference proteome</keyword>
<dbReference type="InterPro" id="IPR043151">
    <property type="entry name" value="BAH_sf"/>
</dbReference>
<comment type="caution">
    <text evidence="2">The sequence shown here is derived from an EMBL/GenBank/DDBJ whole genome shotgun (WGS) entry which is preliminary data.</text>
</comment>
<dbReference type="EMBL" id="JAOTPV010000001">
    <property type="protein sequence ID" value="KAJ4490391.1"/>
    <property type="molecule type" value="Genomic_DNA"/>
</dbReference>
<evidence type="ECO:0000313" key="2">
    <source>
        <dbReference type="EMBL" id="KAJ4490391.1"/>
    </source>
</evidence>
<protein>
    <recommendedName>
        <fullName evidence="4">BAH domain-containing protein</fullName>
    </recommendedName>
</protein>
<organism evidence="2 3">
    <name type="scientific">Lentinula aciculospora</name>
    <dbReference type="NCBI Taxonomy" id="153920"/>
    <lineage>
        <taxon>Eukaryota</taxon>
        <taxon>Fungi</taxon>
        <taxon>Dikarya</taxon>
        <taxon>Basidiomycota</taxon>
        <taxon>Agaricomycotina</taxon>
        <taxon>Agaricomycetes</taxon>
        <taxon>Agaricomycetidae</taxon>
        <taxon>Agaricales</taxon>
        <taxon>Marasmiineae</taxon>
        <taxon>Omphalotaceae</taxon>
        <taxon>Lentinula</taxon>
    </lineage>
</organism>
<dbReference type="Proteomes" id="UP001150266">
    <property type="component" value="Unassembled WGS sequence"/>
</dbReference>
<sequence>MAQTKKKNRKSKKTTSGGDPEAPTETEWESMAIYKKFIVTENASDEEENVDHPFEVGDYVSILPSNLPEGYGVEDGPAPPIEAMWFGLIKDIRMRYKNREPEVWSRIQWFYSETDIGNIVQIDTTHLGDNERLLSSHCDFVHSSTLNGTFNKSISMFH</sequence>
<feature type="region of interest" description="Disordered" evidence="1">
    <location>
        <begin position="1"/>
        <end position="27"/>
    </location>
</feature>
<evidence type="ECO:0008006" key="4">
    <source>
        <dbReference type="Google" id="ProtNLM"/>
    </source>
</evidence>
<dbReference type="AlphaFoldDB" id="A0A9W9DYU1"/>
<dbReference type="Gene3D" id="2.30.30.490">
    <property type="match status" value="1"/>
</dbReference>
<evidence type="ECO:0000256" key="1">
    <source>
        <dbReference type="SAM" id="MobiDB-lite"/>
    </source>
</evidence>
<reference evidence="2" key="1">
    <citation type="submission" date="2022-08" db="EMBL/GenBank/DDBJ databases">
        <title>A Global Phylogenomic Analysis of the Shiitake Genus Lentinula.</title>
        <authorList>
            <consortium name="DOE Joint Genome Institute"/>
            <person name="Sierra-Patev S."/>
            <person name="Min B."/>
            <person name="Naranjo-Ortiz M."/>
            <person name="Looney B."/>
            <person name="Konkel Z."/>
            <person name="Slot J.C."/>
            <person name="Sakamoto Y."/>
            <person name="Steenwyk J.L."/>
            <person name="Rokas A."/>
            <person name="Carro J."/>
            <person name="Camarero S."/>
            <person name="Ferreira P."/>
            <person name="Molpeceres G."/>
            <person name="Ruiz-Duenas F.J."/>
            <person name="Serrano A."/>
            <person name="Henrissat B."/>
            <person name="Drula E."/>
            <person name="Hughes K.W."/>
            <person name="Mata J.L."/>
            <person name="Ishikawa N.K."/>
            <person name="Vargas-Isla R."/>
            <person name="Ushijima S."/>
            <person name="Smith C.A."/>
            <person name="Ahrendt S."/>
            <person name="Andreopoulos W."/>
            <person name="He G."/>
            <person name="Labutti K."/>
            <person name="Lipzen A."/>
            <person name="Ng V."/>
            <person name="Riley R."/>
            <person name="Sandor L."/>
            <person name="Barry K."/>
            <person name="Martinez A.T."/>
            <person name="Xiao Y."/>
            <person name="Gibbons J.G."/>
            <person name="Terashima K."/>
            <person name="Grigoriev I.V."/>
            <person name="Hibbett D.S."/>
        </authorList>
    </citation>
    <scope>NUCLEOTIDE SEQUENCE</scope>
    <source>
        <strain evidence="2">JLM2183</strain>
    </source>
</reference>
<evidence type="ECO:0000313" key="3">
    <source>
        <dbReference type="Proteomes" id="UP001150266"/>
    </source>
</evidence>
<accession>A0A9W9DYU1</accession>
<gene>
    <name evidence="2" type="ORF">J3R30DRAFT_76511</name>
</gene>
<proteinExistence type="predicted"/>
<feature type="compositionally biased region" description="Basic residues" evidence="1">
    <location>
        <begin position="1"/>
        <end position="13"/>
    </location>
</feature>